<proteinExistence type="predicted"/>
<gene>
    <name evidence="3" type="ORF">K457DRAFT_138770</name>
</gene>
<dbReference type="InterPro" id="IPR032675">
    <property type="entry name" value="LRR_dom_sf"/>
</dbReference>
<feature type="chain" id="PRO_5008276228" description="F-box domain-containing protein" evidence="1">
    <location>
        <begin position="20"/>
        <end position="657"/>
    </location>
</feature>
<feature type="domain" description="F-box" evidence="2">
    <location>
        <begin position="5"/>
        <end position="41"/>
    </location>
</feature>
<dbReference type="OrthoDB" id="2363921at2759"/>
<dbReference type="EMBL" id="KV442049">
    <property type="protein sequence ID" value="OAQ28312.1"/>
    <property type="molecule type" value="Genomic_DNA"/>
</dbReference>
<dbReference type="InterPro" id="IPR001810">
    <property type="entry name" value="F-box_dom"/>
</dbReference>
<keyword evidence="4" id="KW-1185">Reference proteome</keyword>
<keyword evidence="1" id="KW-0732">Signal</keyword>
<accession>A0A197JSQ4</accession>
<dbReference type="SUPFAM" id="SSF52058">
    <property type="entry name" value="L domain-like"/>
    <property type="match status" value="1"/>
</dbReference>
<evidence type="ECO:0000313" key="4">
    <source>
        <dbReference type="Proteomes" id="UP000078512"/>
    </source>
</evidence>
<organism evidence="3 4">
    <name type="scientific">Linnemannia elongata AG-77</name>
    <dbReference type="NCBI Taxonomy" id="1314771"/>
    <lineage>
        <taxon>Eukaryota</taxon>
        <taxon>Fungi</taxon>
        <taxon>Fungi incertae sedis</taxon>
        <taxon>Mucoromycota</taxon>
        <taxon>Mortierellomycotina</taxon>
        <taxon>Mortierellomycetes</taxon>
        <taxon>Mortierellales</taxon>
        <taxon>Mortierellaceae</taxon>
        <taxon>Linnemannia</taxon>
    </lineage>
</organism>
<name>A0A197JSQ4_9FUNG</name>
<dbReference type="Gene3D" id="1.20.1280.50">
    <property type="match status" value="1"/>
</dbReference>
<protein>
    <recommendedName>
        <fullName evidence="2">F-box domain-containing protein</fullName>
    </recommendedName>
</protein>
<dbReference type="AlphaFoldDB" id="A0A197JSQ4"/>
<evidence type="ECO:0000313" key="3">
    <source>
        <dbReference type="EMBL" id="OAQ28312.1"/>
    </source>
</evidence>
<dbReference type="InterPro" id="IPR036047">
    <property type="entry name" value="F-box-like_dom_sf"/>
</dbReference>
<feature type="signal peptide" evidence="1">
    <location>
        <begin position="1"/>
        <end position="19"/>
    </location>
</feature>
<dbReference type="Gene3D" id="3.80.10.10">
    <property type="entry name" value="Ribonuclease Inhibitor"/>
    <property type="match status" value="1"/>
</dbReference>
<reference evidence="3 4" key="1">
    <citation type="submission" date="2016-05" db="EMBL/GenBank/DDBJ databases">
        <title>Genome sequencing reveals origins of a unique bacterial endosymbiosis in the earliest lineages of terrestrial Fungi.</title>
        <authorList>
            <consortium name="DOE Joint Genome Institute"/>
            <person name="Uehling J."/>
            <person name="Gryganskyi A."/>
            <person name="Hameed K."/>
            <person name="Tschaplinski T."/>
            <person name="Misztal P."/>
            <person name="Wu S."/>
            <person name="Desiro A."/>
            <person name="Vande Pol N."/>
            <person name="Du Z.-Y."/>
            <person name="Zienkiewicz A."/>
            <person name="Zienkiewicz K."/>
            <person name="Morin E."/>
            <person name="Tisserant E."/>
            <person name="Splivallo R."/>
            <person name="Hainaut M."/>
            <person name="Henrissat B."/>
            <person name="Ohm R."/>
            <person name="Kuo A."/>
            <person name="Yan J."/>
            <person name="Lipzen A."/>
            <person name="Nolan M."/>
            <person name="Labutti K."/>
            <person name="Barry K."/>
            <person name="Goldstein A."/>
            <person name="Labbe J."/>
            <person name="Schadt C."/>
            <person name="Tuskan G."/>
            <person name="Grigoriev I."/>
            <person name="Martin F."/>
            <person name="Vilgalys R."/>
            <person name="Bonito G."/>
        </authorList>
    </citation>
    <scope>NUCLEOTIDE SEQUENCE [LARGE SCALE GENOMIC DNA]</scope>
    <source>
        <strain evidence="3 4">AG-77</strain>
    </source>
</reference>
<sequence>MLIPELLLVVAFFCDPSSYLPCSQVCRQWADIFTPYFWKTVNDSNKPWTRLLRPHPNDNPKLFRAPPHLAHARHIRHLLIAERWLLSTAISSNITNLESLVFGGRFNEWTYPSIVSQLDQVPSEVTVPDSIFHIPSDRSLSKLYKRIMTLRSQLCWQLVFNNPHLRSIGFKSATSTPTFWGFKSTAKDAATEVYLLQAFSTLTQVQHLELGKGIVEFVLPRLGRLFLHISTFACPTVSFLEMDCTPFDVCSTLRTLNFHCAIRVPHLRSILKAFSGLQHLTLGGTILGLNATASDEIIEHSSLDTLVTVHFPHIVAGKIRLTGLKKLTVPGLSPRGLKEALSALPSLDCLVLSSYDDGGYTGDLSELGAFTQDYPLQTFFCPTSHKNPTIPYFVHLMPHLVRLRLGATTGDLVAELGRTCRSLKWVHFDLKEPCYQEMNQLFVKCTRLTHCLGEGHEVLSSDVLQEPYWACLGLQELHCAIRGVARLTVGQEHVLDKMRHDSRTEPEMDEEREAVNRWKESLSVQRQVYQRLALLTKLTYLDIGVSQFSRGTPRERYISEFDGGLCYRGRIGSIFSGCLELSLESGLSELGTLARLRTIGFQGVDHRIGLQEMLWMVARWPVKRVMGMEGYYVRQGDPNPQQEPRLETFLKIMPSIV</sequence>
<evidence type="ECO:0000259" key="2">
    <source>
        <dbReference type="Pfam" id="PF12937"/>
    </source>
</evidence>
<dbReference type="Pfam" id="PF12937">
    <property type="entry name" value="F-box-like"/>
    <property type="match status" value="1"/>
</dbReference>
<dbReference type="Proteomes" id="UP000078512">
    <property type="component" value="Unassembled WGS sequence"/>
</dbReference>
<evidence type="ECO:0000256" key="1">
    <source>
        <dbReference type="SAM" id="SignalP"/>
    </source>
</evidence>
<dbReference type="SUPFAM" id="SSF81383">
    <property type="entry name" value="F-box domain"/>
    <property type="match status" value="1"/>
</dbReference>